<protein>
    <recommendedName>
        <fullName evidence="3">DUF4194 domain-containing protein</fullName>
    </recommendedName>
</protein>
<dbReference type="AlphaFoldDB" id="A0A1S6IXW0"/>
<sequence>MWAEDWEKLTDRDKEEFMRVVNLLLSKTFILRDEYDPKTKSLLINKDFRFVERHHSLMEAYLGVAGWCLQNDSYRGVIAAYNRFGSNRYRLDKHTTYFLYTLRLIYEESREKVSLAKQCTTTVGDMVEKMFYLGLLDKKPPDVNLREGLNTLKRFNLIEKIEGDWTKADTRLVIYPSIEMLVSNEKISKLYEQLKEEGEKDDTADQDVID</sequence>
<dbReference type="Proteomes" id="UP000189464">
    <property type="component" value="Chromosome"/>
</dbReference>
<dbReference type="EMBL" id="CP019698">
    <property type="protein sequence ID" value="AQS59601.1"/>
    <property type="molecule type" value="Genomic_DNA"/>
</dbReference>
<proteinExistence type="predicted"/>
<gene>
    <name evidence="1" type="ORF">B0537_11230</name>
</gene>
<dbReference type="STRING" id="1833852.B0537_11230"/>
<dbReference type="Pfam" id="PF13835">
    <property type="entry name" value="DUF4194"/>
    <property type="match status" value="1"/>
</dbReference>
<evidence type="ECO:0000313" key="2">
    <source>
        <dbReference type="Proteomes" id="UP000189464"/>
    </source>
</evidence>
<dbReference type="RefSeq" id="WP_077714666.1">
    <property type="nucleotide sequence ID" value="NZ_CP019698.1"/>
</dbReference>
<organism evidence="1 2">
    <name type="scientific">Desulforamulus ferrireducens</name>
    <dbReference type="NCBI Taxonomy" id="1833852"/>
    <lineage>
        <taxon>Bacteria</taxon>
        <taxon>Bacillati</taxon>
        <taxon>Bacillota</taxon>
        <taxon>Clostridia</taxon>
        <taxon>Eubacteriales</taxon>
        <taxon>Peptococcaceae</taxon>
        <taxon>Desulforamulus</taxon>
    </lineage>
</organism>
<dbReference type="KEGG" id="dfg:B0537_11230"/>
<reference evidence="1 2" key="1">
    <citation type="journal article" date="2016" name="Int. J. Syst. Evol. Microbiol.">
        <title>Desulfotomaculum ferrireducens sp. nov., a moderately thermophilic sulfate-reducing and dissimilatory Fe(III)-reducing bacterium isolated from compost.</title>
        <authorList>
            <person name="Yang G."/>
            <person name="Guo J."/>
            <person name="Zhuang L."/>
            <person name="Yuan Y."/>
            <person name="Zhou S."/>
        </authorList>
    </citation>
    <scope>NUCLEOTIDE SEQUENCE [LARGE SCALE GENOMIC DNA]</scope>
    <source>
        <strain evidence="1 2">GSS09</strain>
    </source>
</reference>
<accession>A0A1S6IXW0</accession>
<keyword evidence="2" id="KW-1185">Reference proteome</keyword>
<name>A0A1S6IXW0_9FIRM</name>
<dbReference type="InterPro" id="IPR025449">
    <property type="entry name" value="JetB"/>
</dbReference>
<evidence type="ECO:0000313" key="1">
    <source>
        <dbReference type="EMBL" id="AQS59601.1"/>
    </source>
</evidence>
<evidence type="ECO:0008006" key="3">
    <source>
        <dbReference type="Google" id="ProtNLM"/>
    </source>
</evidence>
<dbReference type="OrthoDB" id="160982at2"/>